<feature type="domain" description="ATP-grasp" evidence="8">
    <location>
        <begin position="115"/>
        <end position="321"/>
    </location>
</feature>
<dbReference type="SUPFAM" id="SSF52440">
    <property type="entry name" value="PreATP-grasp domain"/>
    <property type="match status" value="1"/>
</dbReference>
<dbReference type="HAMAP" id="MF_00047">
    <property type="entry name" value="Dala_Dala_lig"/>
    <property type="match status" value="1"/>
</dbReference>
<accession>A0A1D9MMJ6</accession>
<name>A0A1D9MMJ6_9ACTO</name>
<feature type="binding site" evidence="6">
    <location>
        <position position="276"/>
    </location>
    <ligand>
        <name>Mg(2+)</name>
        <dbReference type="ChEBI" id="CHEBI:18420"/>
        <label>1</label>
    </ligand>
</feature>
<keyword evidence="6" id="KW-0460">Magnesium</keyword>
<keyword evidence="7" id="KW-0067">ATP-binding</keyword>
<keyword evidence="10" id="KW-1185">Reference proteome</keyword>
<dbReference type="Gene3D" id="3.30.1490.20">
    <property type="entry name" value="ATP-grasp fold, A domain"/>
    <property type="match status" value="1"/>
</dbReference>
<dbReference type="GO" id="GO:0005737">
    <property type="term" value="C:cytoplasm"/>
    <property type="evidence" value="ECO:0007669"/>
    <property type="project" value="UniProtKB-SubCell"/>
</dbReference>
<dbReference type="GO" id="GO:0046872">
    <property type="term" value="F:metal ion binding"/>
    <property type="evidence" value="ECO:0007669"/>
    <property type="project" value="UniProtKB-KW"/>
</dbReference>
<proteinExistence type="inferred from homology"/>
<dbReference type="Proteomes" id="UP000176288">
    <property type="component" value="Chromosome"/>
</dbReference>
<dbReference type="PIRSF" id="PIRSF039102">
    <property type="entry name" value="Ddl/VanB"/>
    <property type="match status" value="1"/>
</dbReference>
<evidence type="ECO:0000256" key="7">
    <source>
        <dbReference type="PROSITE-ProRule" id="PRU00409"/>
    </source>
</evidence>
<dbReference type="PANTHER" id="PTHR23132">
    <property type="entry name" value="D-ALANINE--D-ALANINE LIGASE"/>
    <property type="match status" value="1"/>
</dbReference>
<dbReference type="NCBIfam" id="NF002378">
    <property type="entry name" value="PRK01372.1"/>
    <property type="match status" value="1"/>
</dbReference>
<evidence type="ECO:0000256" key="4">
    <source>
        <dbReference type="HAMAP-Rule" id="MF_00047"/>
    </source>
</evidence>
<feature type="active site" evidence="5">
    <location>
        <position position="300"/>
    </location>
</feature>
<keyword evidence="2 4" id="KW-0436">Ligase</keyword>
<sequence length="339" mass="36250">MTKKNVSRETIAKNAEVKVALIAGGATHERDISMRSAHSVAKALKAGGFKTEVLEPNHDLIPKLNELAPNLLWPMVHGGFGEDGSLQDLLELLGLPYVGARANGARLASEKPVAKTLLQREGVATPKSVTLPRKVFMQVGSEPVMAAIAQTFDFPLVVKPADGGSSLGVTCAQDANELRTALVDAFAYGETALIESFVAGREIAVSLVDFGQGVHALAPVEVETEGGPYDFQARYESGRSVFYAPARLSEAETKAVQETAVKCFEILGLRDYGRIDLLLAEDGTPWFIDANVIPGMTDMSLFPQAAEAGGDFIDVIQGIALAALARYESWKHPELATDE</sequence>
<dbReference type="Gene3D" id="3.30.470.20">
    <property type="entry name" value="ATP-grasp fold, B domain"/>
    <property type="match status" value="1"/>
</dbReference>
<evidence type="ECO:0000256" key="5">
    <source>
        <dbReference type="PIRSR" id="PIRSR039102-1"/>
    </source>
</evidence>
<gene>
    <name evidence="4" type="primary">ddl</name>
    <name evidence="9" type="ORF">BK816_08960</name>
</gene>
<comment type="function">
    <text evidence="4">Cell wall formation.</text>
</comment>
<keyword evidence="4" id="KW-0133">Cell shape</keyword>
<keyword evidence="4" id="KW-0963">Cytoplasm</keyword>
<dbReference type="EC" id="6.3.2.4" evidence="4"/>
<keyword evidence="7" id="KW-0547">Nucleotide-binding</keyword>
<protein>
    <recommendedName>
        <fullName evidence="4">D-alanine--D-alanine ligase</fullName>
        <ecNumber evidence="4">6.3.2.4</ecNumber>
    </recommendedName>
    <alternativeName>
        <fullName evidence="4">D-Ala-D-Ala ligase</fullName>
    </alternativeName>
    <alternativeName>
        <fullName evidence="4">D-alanylalanine synthetase</fullName>
    </alternativeName>
</protein>
<comment type="cofactor">
    <cofactor evidence="6">
        <name>Mg(2+)</name>
        <dbReference type="ChEBI" id="CHEBI:18420"/>
    </cofactor>
    <cofactor evidence="6">
        <name>Mn(2+)</name>
        <dbReference type="ChEBI" id="CHEBI:29035"/>
    </cofactor>
    <text evidence="6">Binds 2 magnesium or manganese ions per subunit.</text>
</comment>
<feature type="binding site" evidence="6">
    <location>
        <position position="291"/>
    </location>
    <ligand>
        <name>Mg(2+)</name>
        <dbReference type="ChEBI" id="CHEBI:18420"/>
        <label>2</label>
    </ligand>
</feature>
<dbReference type="STRING" id="1912795.BK816_08960"/>
<dbReference type="GO" id="GO:0005524">
    <property type="term" value="F:ATP binding"/>
    <property type="evidence" value="ECO:0007669"/>
    <property type="project" value="UniProtKB-UniRule"/>
</dbReference>
<dbReference type="SUPFAM" id="SSF56059">
    <property type="entry name" value="Glutathione synthetase ATP-binding domain-like"/>
    <property type="match status" value="1"/>
</dbReference>
<keyword evidence="6" id="KW-0464">Manganese</keyword>
<keyword evidence="6" id="KW-0479">Metal-binding</keyword>
<evidence type="ECO:0000313" key="9">
    <source>
        <dbReference type="EMBL" id="AOZ73383.1"/>
    </source>
</evidence>
<reference evidence="9 10" key="1">
    <citation type="submission" date="2016-10" db="EMBL/GenBank/DDBJ databases">
        <title>Actinomyces aegypiusis sp. nov., isolated from the Aegypius monachus in Qinghai Tibet Plateau China.</title>
        <authorList>
            <person name="Wang Y."/>
        </authorList>
    </citation>
    <scope>NUCLEOTIDE SEQUENCE [LARGE SCALE GENOMIC DNA]</scope>
    <source>
        <strain evidence="9 10">VUL4_3</strain>
    </source>
</reference>
<dbReference type="PROSITE" id="PS50975">
    <property type="entry name" value="ATP_GRASP"/>
    <property type="match status" value="1"/>
</dbReference>
<dbReference type="Gene3D" id="3.40.50.20">
    <property type="match status" value="1"/>
</dbReference>
<dbReference type="GO" id="GO:0008360">
    <property type="term" value="P:regulation of cell shape"/>
    <property type="evidence" value="ECO:0007669"/>
    <property type="project" value="UniProtKB-KW"/>
</dbReference>
<dbReference type="GO" id="GO:0071555">
    <property type="term" value="P:cell wall organization"/>
    <property type="evidence" value="ECO:0007669"/>
    <property type="project" value="UniProtKB-KW"/>
</dbReference>
<evidence type="ECO:0000256" key="6">
    <source>
        <dbReference type="PIRSR" id="PIRSR039102-3"/>
    </source>
</evidence>
<dbReference type="InterPro" id="IPR013815">
    <property type="entry name" value="ATP_grasp_subdomain_1"/>
</dbReference>
<dbReference type="InterPro" id="IPR011761">
    <property type="entry name" value="ATP-grasp"/>
</dbReference>
<dbReference type="UniPathway" id="UPA00219"/>
<comment type="catalytic activity">
    <reaction evidence="4">
        <text>2 D-alanine + ATP = D-alanyl-D-alanine + ADP + phosphate + H(+)</text>
        <dbReference type="Rhea" id="RHEA:11224"/>
        <dbReference type="ChEBI" id="CHEBI:15378"/>
        <dbReference type="ChEBI" id="CHEBI:30616"/>
        <dbReference type="ChEBI" id="CHEBI:43474"/>
        <dbReference type="ChEBI" id="CHEBI:57416"/>
        <dbReference type="ChEBI" id="CHEBI:57822"/>
        <dbReference type="ChEBI" id="CHEBI:456216"/>
        <dbReference type="EC" id="6.3.2.4"/>
    </reaction>
</comment>
<evidence type="ECO:0000259" key="8">
    <source>
        <dbReference type="PROSITE" id="PS50975"/>
    </source>
</evidence>
<dbReference type="EMBL" id="CP017812">
    <property type="protein sequence ID" value="AOZ73383.1"/>
    <property type="molecule type" value="Genomic_DNA"/>
</dbReference>
<dbReference type="AlphaFoldDB" id="A0A1D9MMJ6"/>
<dbReference type="GO" id="GO:0009252">
    <property type="term" value="P:peptidoglycan biosynthetic process"/>
    <property type="evidence" value="ECO:0007669"/>
    <property type="project" value="UniProtKB-UniRule"/>
</dbReference>
<dbReference type="GO" id="GO:0008716">
    <property type="term" value="F:D-alanine-D-alanine ligase activity"/>
    <property type="evidence" value="ECO:0007669"/>
    <property type="project" value="UniProtKB-UniRule"/>
</dbReference>
<keyword evidence="3 4" id="KW-0961">Cell wall biogenesis/degradation</keyword>
<organism evidence="9 10">
    <name type="scientific">Boudabousia tangfeifanii</name>
    <dbReference type="NCBI Taxonomy" id="1912795"/>
    <lineage>
        <taxon>Bacteria</taxon>
        <taxon>Bacillati</taxon>
        <taxon>Actinomycetota</taxon>
        <taxon>Actinomycetes</taxon>
        <taxon>Actinomycetales</taxon>
        <taxon>Actinomycetaceae</taxon>
        <taxon>Boudabousia</taxon>
    </lineage>
</organism>
<dbReference type="Pfam" id="PF07478">
    <property type="entry name" value="Dala_Dala_lig_C"/>
    <property type="match status" value="1"/>
</dbReference>
<evidence type="ECO:0000256" key="3">
    <source>
        <dbReference type="ARBA" id="ARBA00023316"/>
    </source>
</evidence>
<feature type="active site" evidence="5">
    <location>
        <position position="165"/>
    </location>
</feature>
<evidence type="ECO:0000256" key="1">
    <source>
        <dbReference type="ARBA" id="ARBA00010871"/>
    </source>
</evidence>
<dbReference type="InterPro" id="IPR005905">
    <property type="entry name" value="D_ala_D_ala"/>
</dbReference>
<comment type="subcellular location">
    <subcellularLocation>
        <location evidence="4">Cytoplasm</location>
    </subcellularLocation>
</comment>
<keyword evidence="4" id="KW-0573">Peptidoglycan synthesis</keyword>
<dbReference type="OrthoDB" id="9813261at2"/>
<dbReference type="RefSeq" id="WP_071164846.1">
    <property type="nucleotide sequence ID" value="NZ_CP017812.1"/>
</dbReference>
<evidence type="ECO:0000256" key="2">
    <source>
        <dbReference type="ARBA" id="ARBA00022598"/>
    </source>
</evidence>
<dbReference type="InterPro" id="IPR016185">
    <property type="entry name" value="PreATP-grasp_dom_sf"/>
</dbReference>
<dbReference type="KEGG" id="avu:BK816_08960"/>
<dbReference type="Pfam" id="PF01820">
    <property type="entry name" value="Dala_Dala_lig_N"/>
    <property type="match status" value="1"/>
</dbReference>
<evidence type="ECO:0000313" key="10">
    <source>
        <dbReference type="Proteomes" id="UP000176288"/>
    </source>
</evidence>
<dbReference type="PANTHER" id="PTHR23132:SF23">
    <property type="entry name" value="D-ALANINE--D-ALANINE LIGASE B"/>
    <property type="match status" value="1"/>
</dbReference>
<dbReference type="InterPro" id="IPR011127">
    <property type="entry name" value="Dala_Dala_lig_N"/>
</dbReference>
<comment type="pathway">
    <text evidence="4">Cell wall biogenesis; peptidoglycan biosynthesis.</text>
</comment>
<dbReference type="InterPro" id="IPR011095">
    <property type="entry name" value="Dala_Dala_lig_C"/>
</dbReference>
<feature type="active site" evidence="5">
    <location>
        <position position="29"/>
    </location>
</feature>
<comment type="similarity">
    <text evidence="1 4">Belongs to the D-alanine--D-alanine ligase family.</text>
</comment>